<dbReference type="PANTHER" id="PTHR21581:SF26">
    <property type="entry name" value="D-ALANYL-D-ALANINE ENDOPEPTIDASE"/>
    <property type="match status" value="1"/>
</dbReference>
<protein>
    <recommendedName>
        <fullName evidence="10">Peptidase S11 D-alanyl-D-alanine carboxypeptidase A N-terminal domain-containing protein</fullName>
    </recommendedName>
</protein>
<evidence type="ECO:0000256" key="8">
    <source>
        <dbReference type="PIRSR" id="PIRSR618044-2"/>
    </source>
</evidence>
<dbReference type="GO" id="GO:0071555">
    <property type="term" value="P:cell wall organization"/>
    <property type="evidence" value="ECO:0007669"/>
    <property type="project" value="UniProtKB-KW"/>
</dbReference>
<dbReference type="PANTHER" id="PTHR21581">
    <property type="entry name" value="D-ALANYL-D-ALANINE CARBOXYPEPTIDASE"/>
    <property type="match status" value="1"/>
</dbReference>
<evidence type="ECO:0000256" key="9">
    <source>
        <dbReference type="RuleBase" id="RU004016"/>
    </source>
</evidence>
<dbReference type="PRINTS" id="PR00725">
    <property type="entry name" value="DADACBPTASE1"/>
</dbReference>
<feature type="binding site" evidence="8">
    <location>
        <position position="268"/>
    </location>
    <ligand>
        <name>substrate</name>
    </ligand>
</feature>
<evidence type="ECO:0000256" key="1">
    <source>
        <dbReference type="ARBA" id="ARBA00007164"/>
    </source>
</evidence>
<evidence type="ECO:0000313" key="12">
    <source>
        <dbReference type="Proteomes" id="UP000177152"/>
    </source>
</evidence>
<dbReference type="InterPro" id="IPR018044">
    <property type="entry name" value="Peptidase_S11"/>
</dbReference>
<dbReference type="SUPFAM" id="SSF56601">
    <property type="entry name" value="beta-lactamase/transpeptidase-like"/>
    <property type="match status" value="1"/>
</dbReference>
<dbReference type="Pfam" id="PF00768">
    <property type="entry name" value="Peptidase_S11"/>
    <property type="match status" value="1"/>
</dbReference>
<comment type="similarity">
    <text evidence="1 9">Belongs to the peptidase S11 family.</text>
</comment>
<dbReference type="Gene3D" id="3.40.710.10">
    <property type="entry name" value="DD-peptidase/beta-lactamase superfamily"/>
    <property type="match status" value="1"/>
</dbReference>
<reference evidence="11 12" key="1">
    <citation type="journal article" date="2016" name="Nat. Commun.">
        <title>Thousands of microbial genomes shed light on interconnected biogeochemical processes in an aquifer system.</title>
        <authorList>
            <person name="Anantharaman K."/>
            <person name="Brown C.T."/>
            <person name="Hug L.A."/>
            <person name="Sharon I."/>
            <person name="Castelle C.J."/>
            <person name="Probst A.J."/>
            <person name="Thomas B.C."/>
            <person name="Singh A."/>
            <person name="Wilkins M.J."/>
            <person name="Karaoz U."/>
            <person name="Brodie E.L."/>
            <person name="Williams K.H."/>
            <person name="Hubbard S.S."/>
            <person name="Banfield J.F."/>
        </authorList>
    </citation>
    <scope>NUCLEOTIDE SEQUENCE [LARGE SCALE GENOMIC DNA]</scope>
</reference>
<dbReference type="InterPro" id="IPR001967">
    <property type="entry name" value="Peptidase_S11_N"/>
</dbReference>
<dbReference type="GO" id="GO:0006508">
    <property type="term" value="P:proteolysis"/>
    <property type="evidence" value="ECO:0007669"/>
    <property type="project" value="InterPro"/>
</dbReference>
<feature type="active site" description="Acyl-ester intermediate" evidence="7">
    <location>
        <position position="90"/>
    </location>
</feature>
<dbReference type="EMBL" id="MHQC01000056">
    <property type="protein sequence ID" value="OGZ93618.1"/>
    <property type="molecule type" value="Genomic_DNA"/>
</dbReference>
<evidence type="ECO:0000256" key="5">
    <source>
        <dbReference type="ARBA" id="ARBA00022984"/>
    </source>
</evidence>
<gene>
    <name evidence="11" type="ORF">A2633_04665</name>
</gene>
<sequence length="318" mass="35284">MYTGEIFQKHVLTLSALIGAALFASLFAARLPSTNETANANEALSEEEILQKPDAPVPPTLSAFAIFIMREKTGQVFFSKNETNPLPIASITKLMTASLALEYLDLFDRVLLTADARKNYDTGEKLSKVPAGETFKMEDALKLAVISSDNDIARALAEAAVAKARPELFSSPFAERMRMFTELMNRKREEIGMADSHFDNPTGIDSSENYSTARDLGRLASFIYRTHPRIWDVSRIAKTDVFSVGGNRYEAITTNPLLEEFPDIVGTKTGSTDGAKESLVLVYNVKTGEPIVIVVLRSDNRLRDARTLIDWLQNAYKF</sequence>
<feature type="active site" description="Proton acceptor" evidence="7">
    <location>
        <position position="93"/>
    </location>
</feature>
<keyword evidence="4" id="KW-0133">Cell shape</keyword>
<dbReference type="Proteomes" id="UP000177152">
    <property type="component" value="Unassembled WGS sequence"/>
</dbReference>
<evidence type="ECO:0000256" key="4">
    <source>
        <dbReference type="ARBA" id="ARBA00022960"/>
    </source>
</evidence>
<evidence type="ECO:0000256" key="6">
    <source>
        <dbReference type="ARBA" id="ARBA00023316"/>
    </source>
</evidence>
<keyword evidence="5" id="KW-0573">Peptidoglycan synthesis</keyword>
<feature type="active site" evidence="7">
    <location>
        <position position="148"/>
    </location>
</feature>
<keyword evidence="2" id="KW-0732">Signal</keyword>
<evidence type="ECO:0000256" key="2">
    <source>
        <dbReference type="ARBA" id="ARBA00022729"/>
    </source>
</evidence>
<evidence type="ECO:0000313" key="11">
    <source>
        <dbReference type="EMBL" id="OGZ93618.1"/>
    </source>
</evidence>
<organism evidence="11 12">
    <name type="scientific">Candidatus Sungbacteria bacterium RIFCSPHIGHO2_01_FULL_47_32</name>
    <dbReference type="NCBI Taxonomy" id="1802264"/>
    <lineage>
        <taxon>Bacteria</taxon>
        <taxon>Candidatus Sungiibacteriota</taxon>
    </lineage>
</organism>
<dbReference type="GO" id="GO:0009002">
    <property type="term" value="F:serine-type D-Ala-D-Ala carboxypeptidase activity"/>
    <property type="evidence" value="ECO:0007669"/>
    <property type="project" value="InterPro"/>
</dbReference>
<dbReference type="GO" id="GO:0009252">
    <property type="term" value="P:peptidoglycan biosynthetic process"/>
    <property type="evidence" value="ECO:0007669"/>
    <property type="project" value="UniProtKB-KW"/>
</dbReference>
<dbReference type="GO" id="GO:0008360">
    <property type="term" value="P:regulation of cell shape"/>
    <property type="evidence" value="ECO:0007669"/>
    <property type="project" value="UniProtKB-KW"/>
</dbReference>
<evidence type="ECO:0000259" key="10">
    <source>
        <dbReference type="Pfam" id="PF00768"/>
    </source>
</evidence>
<evidence type="ECO:0000256" key="3">
    <source>
        <dbReference type="ARBA" id="ARBA00022801"/>
    </source>
</evidence>
<comment type="caution">
    <text evidence="11">The sequence shown here is derived from an EMBL/GenBank/DDBJ whole genome shotgun (WGS) entry which is preliminary data.</text>
</comment>
<feature type="domain" description="Peptidase S11 D-alanyl-D-alanine carboxypeptidase A N-terminal" evidence="10">
    <location>
        <begin position="57"/>
        <end position="298"/>
    </location>
</feature>
<keyword evidence="6" id="KW-0961">Cell wall biogenesis/degradation</keyword>
<accession>A0A1G2K5A5</accession>
<evidence type="ECO:0000256" key="7">
    <source>
        <dbReference type="PIRSR" id="PIRSR618044-1"/>
    </source>
</evidence>
<dbReference type="InterPro" id="IPR012338">
    <property type="entry name" value="Beta-lactam/transpept-like"/>
</dbReference>
<name>A0A1G2K5A5_9BACT</name>
<dbReference type="AlphaFoldDB" id="A0A1G2K5A5"/>
<keyword evidence="3" id="KW-0378">Hydrolase</keyword>
<proteinExistence type="inferred from homology"/>